<dbReference type="SUPFAM" id="SSF53649">
    <property type="entry name" value="Alkaline phosphatase-like"/>
    <property type="match status" value="1"/>
</dbReference>
<proteinExistence type="inferred from homology"/>
<dbReference type="Pfam" id="PF19316">
    <property type="entry name" value="PIGO_PIGG"/>
    <property type="match status" value="1"/>
</dbReference>
<organism evidence="13 14">
    <name type="scientific">Sistotremastrum niveocremeum HHB9708</name>
    <dbReference type="NCBI Taxonomy" id="1314777"/>
    <lineage>
        <taxon>Eukaryota</taxon>
        <taxon>Fungi</taxon>
        <taxon>Dikarya</taxon>
        <taxon>Basidiomycota</taxon>
        <taxon>Agaricomycotina</taxon>
        <taxon>Agaricomycetes</taxon>
        <taxon>Sistotremastrales</taxon>
        <taxon>Sistotremastraceae</taxon>
        <taxon>Sertulicium</taxon>
        <taxon>Sertulicium niveocremeum</taxon>
    </lineage>
</organism>
<evidence type="ECO:0000256" key="8">
    <source>
        <dbReference type="ARBA" id="ARBA00022989"/>
    </source>
</evidence>
<keyword evidence="4" id="KW-0337">GPI-anchor biosynthesis</keyword>
<comment type="similarity">
    <text evidence="3">Belongs to the PIGG/PIGN/PIGO family. PIGO subfamily.</text>
</comment>
<feature type="domain" description="GPI ethanolamine phosphate transferase 2 C-terminal" evidence="12">
    <location>
        <begin position="834"/>
        <end position="973"/>
    </location>
</feature>
<evidence type="ECO:0000256" key="3">
    <source>
        <dbReference type="ARBA" id="ARBA00008695"/>
    </source>
</evidence>
<evidence type="ECO:0000313" key="14">
    <source>
        <dbReference type="Proteomes" id="UP000076722"/>
    </source>
</evidence>
<dbReference type="PANTHER" id="PTHR23071">
    <property type="entry name" value="PHOSPHATIDYLINOSITOL GLYCAN"/>
    <property type="match status" value="1"/>
</dbReference>
<feature type="transmembrane region" description="Helical" evidence="11">
    <location>
        <begin position="769"/>
        <end position="787"/>
    </location>
</feature>
<feature type="transmembrane region" description="Helical" evidence="11">
    <location>
        <begin position="7"/>
        <end position="25"/>
    </location>
</feature>
<feature type="transmembrane region" description="Helical" evidence="11">
    <location>
        <begin position="501"/>
        <end position="518"/>
    </location>
</feature>
<keyword evidence="9 11" id="KW-0472">Membrane</keyword>
<evidence type="ECO:0000256" key="9">
    <source>
        <dbReference type="ARBA" id="ARBA00023136"/>
    </source>
</evidence>
<evidence type="ECO:0000256" key="5">
    <source>
        <dbReference type="ARBA" id="ARBA00022679"/>
    </source>
</evidence>
<dbReference type="UniPathway" id="UPA00196"/>
<evidence type="ECO:0000256" key="2">
    <source>
        <dbReference type="ARBA" id="ARBA00004687"/>
    </source>
</evidence>
<evidence type="ECO:0000256" key="6">
    <source>
        <dbReference type="ARBA" id="ARBA00022692"/>
    </source>
</evidence>
<protein>
    <submittedName>
        <fullName evidence="13">Alkaline phosphatase-like protein</fullName>
    </submittedName>
</protein>
<keyword evidence="8 11" id="KW-1133">Transmembrane helix</keyword>
<dbReference type="GO" id="GO:0005789">
    <property type="term" value="C:endoplasmic reticulum membrane"/>
    <property type="evidence" value="ECO:0007669"/>
    <property type="project" value="UniProtKB-SubCell"/>
</dbReference>
<evidence type="ECO:0000256" key="11">
    <source>
        <dbReference type="SAM" id="Phobius"/>
    </source>
</evidence>
<name>A0A164NJ63_9AGAM</name>
<keyword evidence="6 11" id="KW-0812">Transmembrane</keyword>
<feature type="transmembrane region" description="Helical" evidence="11">
    <location>
        <begin position="949"/>
        <end position="973"/>
    </location>
</feature>
<accession>A0A164NJ63</accession>
<feature type="transmembrane region" description="Helical" evidence="11">
    <location>
        <begin position="742"/>
        <end position="763"/>
    </location>
</feature>
<feature type="transmembrane region" description="Helical" evidence="11">
    <location>
        <begin position="551"/>
        <end position="570"/>
    </location>
</feature>
<feature type="transmembrane region" description="Helical" evidence="11">
    <location>
        <begin position="432"/>
        <end position="452"/>
    </location>
</feature>
<dbReference type="Pfam" id="PF01663">
    <property type="entry name" value="Phosphodiest"/>
    <property type="match status" value="1"/>
</dbReference>
<keyword evidence="7" id="KW-0256">Endoplasmic reticulum</keyword>
<feature type="transmembrane region" description="Helical" evidence="11">
    <location>
        <begin position="912"/>
        <end position="937"/>
    </location>
</feature>
<dbReference type="AlphaFoldDB" id="A0A164NJ63"/>
<keyword evidence="5" id="KW-0808">Transferase</keyword>
<dbReference type="CDD" id="cd16023">
    <property type="entry name" value="GPI_EPT_3"/>
    <property type="match status" value="1"/>
</dbReference>
<dbReference type="GO" id="GO:0006506">
    <property type="term" value="P:GPI anchor biosynthetic process"/>
    <property type="evidence" value="ECO:0007669"/>
    <property type="project" value="UniProtKB-UniPathway"/>
</dbReference>
<dbReference type="InterPro" id="IPR002591">
    <property type="entry name" value="Phosphodiest/P_Trfase"/>
</dbReference>
<dbReference type="Gene3D" id="3.40.720.10">
    <property type="entry name" value="Alkaline Phosphatase, subunit A"/>
    <property type="match status" value="1"/>
</dbReference>
<feature type="transmembrane region" description="Helical" evidence="11">
    <location>
        <begin position="577"/>
        <end position="598"/>
    </location>
</feature>
<reference evidence="13 14" key="1">
    <citation type="journal article" date="2016" name="Mol. Biol. Evol.">
        <title>Comparative Genomics of Early-Diverging Mushroom-Forming Fungi Provides Insights into the Origins of Lignocellulose Decay Capabilities.</title>
        <authorList>
            <person name="Nagy L.G."/>
            <person name="Riley R."/>
            <person name="Tritt A."/>
            <person name="Adam C."/>
            <person name="Daum C."/>
            <person name="Floudas D."/>
            <person name="Sun H."/>
            <person name="Yadav J.S."/>
            <person name="Pangilinan J."/>
            <person name="Larsson K.H."/>
            <person name="Matsuura K."/>
            <person name="Barry K."/>
            <person name="Labutti K."/>
            <person name="Kuo R."/>
            <person name="Ohm R.A."/>
            <person name="Bhattacharya S.S."/>
            <person name="Shirouzu T."/>
            <person name="Yoshinaga Y."/>
            <person name="Martin F.M."/>
            <person name="Grigoriev I.V."/>
            <person name="Hibbett D.S."/>
        </authorList>
    </citation>
    <scope>NUCLEOTIDE SEQUENCE [LARGE SCALE GENOMIC DNA]</scope>
    <source>
        <strain evidence="13 14">HHB9708</strain>
    </source>
</reference>
<feature type="transmembrane region" description="Helical" evidence="11">
    <location>
        <begin position="871"/>
        <end position="892"/>
    </location>
</feature>
<keyword evidence="10" id="KW-0325">Glycoprotein</keyword>
<feature type="transmembrane region" description="Helical" evidence="11">
    <location>
        <begin position="618"/>
        <end position="639"/>
    </location>
</feature>
<feature type="transmembrane region" description="Helical" evidence="11">
    <location>
        <begin position="697"/>
        <end position="721"/>
    </location>
</feature>
<keyword evidence="14" id="KW-1185">Reference proteome</keyword>
<feature type="transmembrane region" description="Helical" evidence="11">
    <location>
        <begin position="473"/>
        <end position="495"/>
    </location>
</feature>
<dbReference type="Proteomes" id="UP000076722">
    <property type="component" value="Unassembled WGS sequence"/>
</dbReference>
<dbReference type="PANTHER" id="PTHR23071:SF1">
    <property type="entry name" value="GPI ETHANOLAMINE PHOSPHATE TRANSFERASE 3"/>
    <property type="match status" value="1"/>
</dbReference>
<evidence type="ECO:0000256" key="10">
    <source>
        <dbReference type="ARBA" id="ARBA00023180"/>
    </source>
</evidence>
<dbReference type="InterPro" id="IPR017850">
    <property type="entry name" value="Alkaline_phosphatase_core_sf"/>
</dbReference>
<comment type="subcellular location">
    <subcellularLocation>
        <location evidence="1">Endoplasmic reticulum membrane</location>
        <topology evidence="1">Multi-pass membrane protein</topology>
    </subcellularLocation>
</comment>
<gene>
    <name evidence="13" type="ORF">SISNIDRAFT_433370</name>
</gene>
<evidence type="ECO:0000256" key="7">
    <source>
        <dbReference type="ARBA" id="ARBA00022824"/>
    </source>
</evidence>
<dbReference type="STRING" id="1314777.A0A164NJ63"/>
<comment type="pathway">
    <text evidence="2">Glycolipid biosynthesis; glycosylphosphatidylinositol-anchor biosynthesis.</text>
</comment>
<evidence type="ECO:0000259" key="12">
    <source>
        <dbReference type="Pfam" id="PF19316"/>
    </source>
</evidence>
<dbReference type="InterPro" id="IPR045687">
    <property type="entry name" value="PIGG/GPI7_C"/>
</dbReference>
<feature type="transmembrane region" description="Helical" evidence="11">
    <location>
        <begin position="525"/>
        <end position="545"/>
    </location>
</feature>
<dbReference type="EMBL" id="KV419444">
    <property type="protein sequence ID" value="KZS87756.1"/>
    <property type="molecule type" value="Genomic_DNA"/>
</dbReference>
<evidence type="ECO:0000313" key="13">
    <source>
        <dbReference type="EMBL" id="KZS87756.1"/>
    </source>
</evidence>
<sequence>MARYVTTIILVILFSLHGIGLWLFTRGFLLTRLSLSEISGCHPLSQCTMEPTHKRAIVLIIDALRFDFVSPTYPSPKSPHHHGVLTLPGELTEKFPDRSFIFNAYSDPPTTTLQRIKGITTGSLPTFVDLGSNFAGSEIDEDSIIRQLRNQGKKVAFMGDDTWMSVFPTSFHPNMTFPYDSFNVEDLHTVDEGVIRHLFPLVTQRAAYQWDFIVGHFLGVDHVGHRLGPSHEAMHAKLKQMDSVLRSLVDKIDDDTLLVVMGDHGMDLRGDHGGDGVHETSSALWIYSKSSALSIPTLESSPSIPSSLLSKTSFPGMPNPHRSVQQIDIVPTLALLLGLPIPFNNLGTVIPELFIRTDEAPDLLATALRLNGEQVHRYLEAYRASASGAELDGAWEGLEQTFAEASTGAGHALFVRHALIVCRHLWAQFNSILMILGLSVIVASLVVAWQFFKKLEQLQESEWESWTFVISRRALIAMSFAASLGFGLGTLGPIGISALELTVWLIAAAVSLAVIDFTRPSFDSLPSLPLILILHSISFFSNSFTFWEDRIVLYLALSAIAPNLLTGISAPTPRLRYRVIGFSLLCALCVRLMALSTVCREEQQPYCRVTFYASSSLAAPPLLILILVLPVTLTLPNTVRRFLQISKSDQELAPVFLEYFFRAVWVAGSICWMLEWAETSLIGGEQYASVFRQCRSAISWAAMVSVSFGGLSIWWIFPLCLKVQRQPPTETGGTTQVQIIGFANTFGSPYLIFILLFFSLLYVDTQLTGQVTLSLGLIAFLSWLEIVDSVRDIKSLNAAVAKATSPGNAIESLNTSPGSESTPQFSSELIFPSLLALHTFFATGHQSTFPSIQWKTAFLLTSSKTAFVSPILVILNTFGPHIFFAMASALIASWNVVPLPDPSQSRSVSKNALRVGVGVSAYFVSLLLGSALAAAFLRRHLMVWKVFAPRFMAAAAGVIAVDVGVAIGLLVGLSRVVTVVGRVFGQIGSRR</sequence>
<evidence type="ECO:0000256" key="4">
    <source>
        <dbReference type="ARBA" id="ARBA00022502"/>
    </source>
</evidence>
<dbReference type="InterPro" id="IPR039524">
    <property type="entry name" value="PIGO/GPI13"/>
</dbReference>
<dbReference type="GO" id="GO:0051377">
    <property type="term" value="F:mannose-ethanolamine phosphotransferase activity"/>
    <property type="evidence" value="ECO:0007669"/>
    <property type="project" value="InterPro"/>
</dbReference>
<dbReference type="OrthoDB" id="272139at2759"/>
<evidence type="ECO:0000256" key="1">
    <source>
        <dbReference type="ARBA" id="ARBA00004477"/>
    </source>
</evidence>
<dbReference type="InterPro" id="IPR037675">
    <property type="entry name" value="PIG-O_N"/>
</dbReference>